<dbReference type="EMBL" id="UINC01005948">
    <property type="protein sequence ID" value="SVA24540.1"/>
    <property type="molecule type" value="Genomic_DNA"/>
</dbReference>
<proteinExistence type="predicted"/>
<dbReference type="AlphaFoldDB" id="A0A381U8I0"/>
<accession>A0A381U8I0</accession>
<evidence type="ECO:0000256" key="1">
    <source>
        <dbReference type="SAM" id="MobiDB-lite"/>
    </source>
</evidence>
<sequence length="90" mass="10210">MRGTCTRGCEGAGGLLTVYDTEESPLSAMQVVRRKSEVREGRLCNRNEPRQAHCEPERGRFPDRGWNEHPRRSKSKQVRMASTGPGRMHS</sequence>
<feature type="region of interest" description="Disordered" evidence="1">
    <location>
        <begin position="48"/>
        <end position="90"/>
    </location>
</feature>
<evidence type="ECO:0000313" key="2">
    <source>
        <dbReference type="EMBL" id="SVA24540.1"/>
    </source>
</evidence>
<reference evidence="2" key="1">
    <citation type="submission" date="2018-05" db="EMBL/GenBank/DDBJ databases">
        <authorList>
            <person name="Lanie J.A."/>
            <person name="Ng W.-L."/>
            <person name="Kazmierczak K.M."/>
            <person name="Andrzejewski T.M."/>
            <person name="Davidsen T.M."/>
            <person name="Wayne K.J."/>
            <person name="Tettelin H."/>
            <person name="Glass J.I."/>
            <person name="Rusch D."/>
            <person name="Podicherti R."/>
            <person name="Tsui H.-C.T."/>
            <person name="Winkler M.E."/>
        </authorList>
    </citation>
    <scope>NUCLEOTIDE SEQUENCE</scope>
</reference>
<name>A0A381U8I0_9ZZZZ</name>
<protein>
    <submittedName>
        <fullName evidence="2">Uncharacterized protein</fullName>
    </submittedName>
</protein>
<gene>
    <name evidence="2" type="ORF">METZ01_LOCUS77394</name>
</gene>
<feature type="compositionally biased region" description="Basic and acidic residues" evidence="1">
    <location>
        <begin position="48"/>
        <end position="70"/>
    </location>
</feature>
<organism evidence="2">
    <name type="scientific">marine metagenome</name>
    <dbReference type="NCBI Taxonomy" id="408172"/>
    <lineage>
        <taxon>unclassified sequences</taxon>
        <taxon>metagenomes</taxon>
        <taxon>ecological metagenomes</taxon>
    </lineage>
</organism>